<dbReference type="EMBL" id="JAXCLX010000001">
    <property type="protein sequence ID" value="MDY0871559.1"/>
    <property type="molecule type" value="Genomic_DNA"/>
</dbReference>
<dbReference type="InterPro" id="IPR036217">
    <property type="entry name" value="MethylDNA_cys_MeTrfase_DNAb"/>
</dbReference>
<dbReference type="EC" id="2.1.1.63" evidence="10"/>
<dbReference type="InterPro" id="IPR008332">
    <property type="entry name" value="MethylG_MeTrfase_N"/>
</dbReference>
<evidence type="ECO:0000256" key="2">
    <source>
        <dbReference type="ARBA" id="ARBA00022603"/>
    </source>
</evidence>
<protein>
    <submittedName>
        <fullName evidence="10">Methylated-DNA--[protein]-cysteine S-methyltransferase</fullName>
        <ecNumber evidence="10">2.1.1.63</ecNumber>
    </submittedName>
</protein>
<dbReference type="RefSeq" id="WP_320499991.1">
    <property type="nucleotide sequence ID" value="NZ_JAXCLX010000001.1"/>
</dbReference>
<keyword evidence="11" id="KW-1185">Reference proteome</keyword>
<dbReference type="SMART" id="SM00342">
    <property type="entry name" value="HTH_ARAC"/>
    <property type="match status" value="1"/>
</dbReference>
<evidence type="ECO:0000313" key="10">
    <source>
        <dbReference type="EMBL" id="MDY0871559.1"/>
    </source>
</evidence>
<keyword evidence="4" id="KW-0227">DNA damage</keyword>
<organism evidence="10 11">
    <name type="scientific">Dongia rigui</name>
    <dbReference type="NCBI Taxonomy" id="940149"/>
    <lineage>
        <taxon>Bacteria</taxon>
        <taxon>Pseudomonadati</taxon>
        <taxon>Pseudomonadota</taxon>
        <taxon>Alphaproteobacteria</taxon>
        <taxon>Rhodospirillales</taxon>
        <taxon>Dongiaceae</taxon>
        <taxon>Dongia</taxon>
    </lineage>
</organism>
<dbReference type="SUPFAM" id="SSF46767">
    <property type="entry name" value="Methylated DNA-protein cysteine methyltransferase, C-terminal domain"/>
    <property type="match status" value="1"/>
</dbReference>
<reference evidence="10 11" key="1">
    <citation type="journal article" date="2013" name="Antonie Van Leeuwenhoek">
        <title>Dongia rigui sp. nov., isolated from freshwater of a large wetland in Korea.</title>
        <authorList>
            <person name="Baik K.S."/>
            <person name="Hwang Y.M."/>
            <person name="Choi J.S."/>
            <person name="Kwon J."/>
            <person name="Seong C.N."/>
        </authorList>
    </citation>
    <scope>NUCLEOTIDE SEQUENCE [LARGE SCALE GENOMIC DNA]</scope>
    <source>
        <strain evidence="10 11">04SU4-P</strain>
    </source>
</reference>
<keyword evidence="3 10" id="KW-0808">Transferase</keyword>
<keyword evidence="2 10" id="KW-0489">Methyltransferase</keyword>
<comment type="catalytic activity">
    <reaction evidence="8">
        <text>a 6-O-methyl-2'-deoxyguanosine in DNA + L-cysteinyl-[protein] = S-methyl-L-cysteinyl-[protein] + a 2'-deoxyguanosine in DNA</text>
        <dbReference type="Rhea" id="RHEA:24000"/>
        <dbReference type="Rhea" id="RHEA-COMP:10131"/>
        <dbReference type="Rhea" id="RHEA-COMP:10132"/>
        <dbReference type="Rhea" id="RHEA-COMP:11367"/>
        <dbReference type="Rhea" id="RHEA-COMP:11368"/>
        <dbReference type="ChEBI" id="CHEBI:29950"/>
        <dbReference type="ChEBI" id="CHEBI:82612"/>
        <dbReference type="ChEBI" id="CHEBI:85445"/>
        <dbReference type="ChEBI" id="CHEBI:85448"/>
        <dbReference type="EC" id="2.1.1.63"/>
    </reaction>
</comment>
<dbReference type="NCBIfam" id="TIGR00589">
    <property type="entry name" value="ogt"/>
    <property type="match status" value="1"/>
</dbReference>
<evidence type="ECO:0000259" key="9">
    <source>
        <dbReference type="PROSITE" id="PS01124"/>
    </source>
</evidence>
<evidence type="ECO:0000256" key="8">
    <source>
        <dbReference type="ARBA" id="ARBA00049348"/>
    </source>
</evidence>
<dbReference type="CDD" id="cd06445">
    <property type="entry name" value="ATase"/>
    <property type="match status" value="1"/>
</dbReference>
<dbReference type="InterPro" id="IPR001497">
    <property type="entry name" value="MethylDNA_cys_MeTrfase_AS"/>
</dbReference>
<keyword evidence="5" id="KW-0805">Transcription regulation</keyword>
<keyword evidence="7" id="KW-0234">DNA repair</keyword>
<evidence type="ECO:0000313" key="11">
    <source>
        <dbReference type="Proteomes" id="UP001271769"/>
    </source>
</evidence>
<dbReference type="PANTHER" id="PTHR10815">
    <property type="entry name" value="METHYLATED-DNA--PROTEIN-CYSTEINE METHYLTRANSFERASE"/>
    <property type="match status" value="1"/>
</dbReference>
<dbReference type="InterPro" id="IPR036388">
    <property type="entry name" value="WH-like_DNA-bd_sf"/>
</dbReference>
<dbReference type="PROSITE" id="PS01124">
    <property type="entry name" value="HTH_ARAC_FAMILY_2"/>
    <property type="match status" value="1"/>
</dbReference>
<dbReference type="PANTHER" id="PTHR10815:SF14">
    <property type="entry name" value="BIFUNCTIONAL TRANSCRIPTIONAL ACTIVATOR_DNA REPAIR ENZYME ADA"/>
    <property type="match status" value="1"/>
</dbReference>
<proteinExistence type="predicted"/>
<comment type="caution">
    <text evidence="10">The sequence shown here is derived from an EMBL/GenBank/DDBJ whole genome shotgun (WGS) entry which is preliminary data.</text>
</comment>
<evidence type="ECO:0000256" key="6">
    <source>
        <dbReference type="ARBA" id="ARBA00023163"/>
    </source>
</evidence>
<dbReference type="InterPro" id="IPR014048">
    <property type="entry name" value="MethylDNA_cys_MeTrfase_DNA-bd"/>
</dbReference>
<evidence type="ECO:0000256" key="7">
    <source>
        <dbReference type="ARBA" id="ARBA00023204"/>
    </source>
</evidence>
<dbReference type="PROSITE" id="PS00374">
    <property type="entry name" value="MGMT"/>
    <property type="match status" value="1"/>
</dbReference>
<dbReference type="Proteomes" id="UP001271769">
    <property type="component" value="Unassembled WGS sequence"/>
</dbReference>
<feature type="domain" description="HTH araC/xylS-type" evidence="9">
    <location>
        <begin position="22"/>
        <end position="123"/>
    </location>
</feature>
<dbReference type="InterPro" id="IPR018060">
    <property type="entry name" value="HTH_AraC"/>
</dbReference>
<dbReference type="InterPro" id="IPR009057">
    <property type="entry name" value="Homeodomain-like_sf"/>
</dbReference>
<evidence type="ECO:0000256" key="4">
    <source>
        <dbReference type="ARBA" id="ARBA00022763"/>
    </source>
</evidence>
<evidence type="ECO:0000256" key="1">
    <source>
        <dbReference type="ARBA" id="ARBA00001286"/>
    </source>
</evidence>
<dbReference type="SUPFAM" id="SSF46689">
    <property type="entry name" value="Homeodomain-like"/>
    <property type="match status" value="1"/>
</dbReference>
<dbReference type="Gene3D" id="3.30.160.70">
    <property type="entry name" value="Methylated DNA-protein cysteine methyltransferase domain"/>
    <property type="match status" value="1"/>
</dbReference>
<dbReference type="Gene3D" id="1.10.10.10">
    <property type="entry name" value="Winged helix-like DNA-binding domain superfamily/Winged helix DNA-binding domain"/>
    <property type="match status" value="1"/>
</dbReference>
<comment type="catalytic activity">
    <reaction evidence="1">
        <text>a 4-O-methyl-thymidine in DNA + L-cysteinyl-[protein] = a thymidine in DNA + S-methyl-L-cysteinyl-[protein]</text>
        <dbReference type="Rhea" id="RHEA:53428"/>
        <dbReference type="Rhea" id="RHEA-COMP:10131"/>
        <dbReference type="Rhea" id="RHEA-COMP:10132"/>
        <dbReference type="Rhea" id="RHEA-COMP:13555"/>
        <dbReference type="Rhea" id="RHEA-COMP:13556"/>
        <dbReference type="ChEBI" id="CHEBI:29950"/>
        <dbReference type="ChEBI" id="CHEBI:82612"/>
        <dbReference type="ChEBI" id="CHEBI:137386"/>
        <dbReference type="ChEBI" id="CHEBI:137387"/>
        <dbReference type="EC" id="2.1.1.63"/>
    </reaction>
</comment>
<keyword evidence="6" id="KW-0804">Transcription</keyword>
<dbReference type="Pfam" id="PF02870">
    <property type="entry name" value="Methyltransf_1N"/>
    <property type="match status" value="1"/>
</dbReference>
<dbReference type="GO" id="GO:0003908">
    <property type="term" value="F:methylated-DNA-[protein]-cysteine S-methyltransferase activity"/>
    <property type="evidence" value="ECO:0007669"/>
    <property type="project" value="UniProtKB-EC"/>
</dbReference>
<evidence type="ECO:0000256" key="3">
    <source>
        <dbReference type="ARBA" id="ARBA00022679"/>
    </source>
</evidence>
<sequence>MPEGSLMVRAKNQGGDKTDLVKRAAAYIEARQESEADGPITLEELARHCGLSPWHLQRQFKRVMGVSPRDYEESLRLARFKKGLRTGAGVAAATFDAGFGSSSRVYERSGAALGMTPASYARGGKGADIRYALASSALGRILVAATGKGLCRVEMGADDATLVSELHDEFPEADSIVADETALGPYVSEILHRISGRAPRADLPLDIRMTAFQRQVWAALTRIPAGETRTYGEVASAIGQPSAARAVGNTCGRNPVAVAIPCHRVLRNDGAIGGYAWGPERKQALIRAESQSLTTHSGSAGKKRVTG</sequence>
<dbReference type="SUPFAM" id="SSF53155">
    <property type="entry name" value="Methylated DNA-protein cysteine methyltransferase domain"/>
    <property type="match status" value="1"/>
</dbReference>
<name>A0ABU5DW75_9PROT</name>
<evidence type="ECO:0000256" key="5">
    <source>
        <dbReference type="ARBA" id="ARBA00023015"/>
    </source>
</evidence>
<dbReference type="InterPro" id="IPR036631">
    <property type="entry name" value="MGMT_N_sf"/>
</dbReference>
<gene>
    <name evidence="10" type="ORF">SMD31_06480</name>
</gene>
<dbReference type="Pfam" id="PF01035">
    <property type="entry name" value="DNA_binding_1"/>
    <property type="match status" value="1"/>
</dbReference>
<dbReference type="Pfam" id="PF12833">
    <property type="entry name" value="HTH_18"/>
    <property type="match status" value="1"/>
</dbReference>
<dbReference type="Gene3D" id="1.10.10.60">
    <property type="entry name" value="Homeodomain-like"/>
    <property type="match status" value="1"/>
</dbReference>
<accession>A0ABU5DW75</accession>
<dbReference type="GO" id="GO:0032259">
    <property type="term" value="P:methylation"/>
    <property type="evidence" value="ECO:0007669"/>
    <property type="project" value="UniProtKB-KW"/>
</dbReference>